<evidence type="ECO:0000256" key="5">
    <source>
        <dbReference type="ARBA" id="ARBA00022801"/>
    </source>
</evidence>
<sequence length="314" mass="35753">MKVIIGSSSDIKTNIVQKALRELNLRAEVKKIRVSSQVIDQPLDKETTQQGARNRATNARKAKPDADFWIGLEGGLHDYGEGYHLVTFSCLVDQSGDEFIGEGVEVHLPENVSDEVKNGNQFGEAIRIYAKEAFQNAYANYLKAKGGLVYREKVNTVILNSNNQILLLQLINYGDTDWNTPGGGIEEGETPEEAVFRELKEELGTDKFEIIEKSKIINKYEFPDFVVVQQIKKGNQYKGQKQIQFIVRFSGTNTEIKTQDEEIRAHIWVDYRDLETYLNFPGQWENVREVIEKSSVKAIIAGKIARNYLHHQEK</sequence>
<comment type="cofactor">
    <cofactor evidence="1">
        <name>Mn(2+)</name>
        <dbReference type="ChEBI" id="CHEBI:29035"/>
    </cofactor>
</comment>
<evidence type="ECO:0000256" key="9">
    <source>
        <dbReference type="ARBA" id="ARBA00038901"/>
    </source>
</evidence>
<dbReference type="InterPro" id="IPR026533">
    <property type="entry name" value="NTPase/PRRC1"/>
</dbReference>
<dbReference type="InterPro" id="IPR000086">
    <property type="entry name" value="NUDIX_hydrolase_dom"/>
</dbReference>
<dbReference type="PRINTS" id="PR00502">
    <property type="entry name" value="NUDIXFAMILY"/>
</dbReference>
<protein>
    <recommendedName>
        <fullName evidence="9">inosine/xanthosine triphosphatase</fullName>
        <ecNumber evidence="9">3.6.1.73</ecNumber>
    </recommendedName>
</protein>
<reference evidence="14 15" key="1">
    <citation type="journal article" date="2015" name="Nature">
        <title>rRNA introns, odd ribosomes, and small enigmatic genomes across a large radiation of phyla.</title>
        <authorList>
            <person name="Brown C.T."/>
            <person name="Hug L.A."/>
            <person name="Thomas B.C."/>
            <person name="Sharon I."/>
            <person name="Castelle C.J."/>
            <person name="Singh A."/>
            <person name="Wilkins M.J."/>
            <person name="Williams K.H."/>
            <person name="Banfield J.F."/>
        </authorList>
    </citation>
    <scope>NUCLEOTIDE SEQUENCE [LARGE SCALE GENOMIC DNA]</scope>
</reference>
<dbReference type="STRING" id="1618578.UV74_C0013G0107"/>
<name>A0A0G1DGF5_9BACT</name>
<gene>
    <name evidence="14" type="ORF">UV74_C0013G0107</name>
</gene>
<evidence type="ECO:0000256" key="6">
    <source>
        <dbReference type="ARBA" id="ARBA00022842"/>
    </source>
</evidence>
<dbReference type="SUPFAM" id="SSF52972">
    <property type="entry name" value="ITPase-like"/>
    <property type="match status" value="1"/>
</dbReference>
<evidence type="ECO:0000256" key="3">
    <source>
        <dbReference type="ARBA" id="ARBA00022723"/>
    </source>
</evidence>
<evidence type="ECO:0000313" key="15">
    <source>
        <dbReference type="Proteomes" id="UP000034090"/>
    </source>
</evidence>
<comment type="cofactor">
    <cofactor evidence="2">
        <name>Mg(2+)</name>
        <dbReference type="ChEBI" id="CHEBI:18420"/>
    </cofactor>
</comment>
<proteinExistence type="inferred from homology"/>
<dbReference type="Gene3D" id="3.90.79.10">
    <property type="entry name" value="Nucleoside Triphosphate Pyrophosphohydrolase"/>
    <property type="match status" value="1"/>
</dbReference>
<keyword evidence="8" id="KW-0464">Manganese</keyword>
<evidence type="ECO:0000256" key="1">
    <source>
        <dbReference type="ARBA" id="ARBA00001936"/>
    </source>
</evidence>
<comment type="catalytic activity">
    <reaction evidence="11">
        <text>XTP + H2O = XDP + phosphate + H(+)</text>
        <dbReference type="Rhea" id="RHEA:28406"/>
        <dbReference type="ChEBI" id="CHEBI:15377"/>
        <dbReference type="ChEBI" id="CHEBI:15378"/>
        <dbReference type="ChEBI" id="CHEBI:43474"/>
        <dbReference type="ChEBI" id="CHEBI:59884"/>
        <dbReference type="ChEBI" id="CHEBI:61314"/>
        <dbReference type="EC" id="3.6.1.73"/>
    </reaction>
</comment>
<evidence type="ECO:0000256" key="11">
    <source>
        <dbReference type="ARBA" id="ARBA00048781"/>
    </source>
</evidence>
<dbReference type="GO" id="GO:0046872">
    <property type="term" value="F:metal ion binding"/>
    <property type="evidence" value="ECO:0007669"/>
    <property type="project" value="UniProtKB-KW"/>
</dbReference>
<dbReference type="InterPro" id="IPR029001">
    <property type="entry name" value="ITPase-like_fam"/>
</dbReference>
<keyword evidence="6" id="KW-0460">Magnesium</keyword>
<dbReference type="EC" id="3.6.1.73" evidence="9"/>
<keyword evidence="5 12" id="KW-0378">Hydrolase</keyword>
<dbReference type="GO" id="GO:0000166">
    <property type="term" value="F:nucleotide binding"/>
    <property type="evidence" value="ECO:0007669"/>
    <property type="project" value="UniProtKB-KW"/>
</dbReference>
<evidence type="ECO:0000256" key="10">
    <source>
        <dbReference type="ARBA" id="ARBA00048174"/>
    </source>
</evidence>
<organism evidence="14 15">
    <name type="scientific">Candidatus Woesebacteria bacterium GW2011_GWB1_43_14</name>
    <dbReference type="NCBI Taxonomy" id="1618578"/>
    <lineage>
        <taxon>Bacteria</taxon>
        <taxon>Candidatus Woeseibacteriota</taxon>
    </lineage>
</organism>
<dbReference type="EMBL" id="LCFQ01000013">
    <property type="protein sequence ID" value="KKS96985.1"/>
    <property type="molecule type" value="Genomic_DNA"/>
</dbReference>
<comment type="caution">
    <text evidence="14">The sequence shown here is derived from an EMBL/GenBank/DDBJ whole genome shotgun (WGS) entry which is preliminary data.</text>
</comment>
<evidence type="ECO:0000256" key="4">
    <source>
        <dbReference type="ARBA" id="ARBA00022741"/>
    </source>
</evidence>
<dbReference type="Pfam" id="PF00293">
    <property type="entry name" value="NUDIX"/>
    <property type="match status" value="1"/>
</dbReference>
<evidence type="ECO:0000313" key="14">
    <source>
        <dbReference type="EMBL" id="KKS96985.1"/>
    </source>
</evidence>
<dbReference type="PANTHER" id="PTHR34699:SF2">
    <property type="entry name" value="NON-CANONICAL PURINE NTP PHOSPHATASE_PRRC1 DOMAIN-CONTAINING PROTEIN"/>
    <property type="match status" value="1"/>
</dbReference>
<feature type="domain" description="Nudix hydrolase" evidence="13">
    <location>
        <begin position="149"/>
        <end position="292"/>
    </location>
</feature>
<dbReference type="InterPro" id="IPR050299">
    <property type="entry name" value="YjjX_NTPase"/>
</dbReference>
<dbReference type="InterPro" id="IPR020084">
    <property type="entry name" value="NUDIX_hydrolase_CS"/>
</dbReference>
<dbReference type="Proteomes" id="UP000034090">
    <property type="component" value="Unassembled WGS sequence"/>
</dbReference>
<dbReference type="GO" id="GO:0103023">
    <property type="term" value="F:ITPase activity"/>
    <property type="evidence" value="ECO:0007669"/>
    <property type="project" value="UniProtKB-EC"/>
</dbReference>
<keyword evidence="3" id="KW-0479">Metal-binding</keyword>
<accession>A0A0G1DGF5</accession>
<dbReference type="AlphaFoldDB" id="A0A0G1DGF5"/>
<comment type="similarity">
    <text evidence="12">Belongs to the Nudix hydrolase family.</text>
</comment>
<evidence type="ECO:0000256" key="12">
    <source>
        <dbReference type="RuleBase" id="RU003476"/>
    </source>
</evidence>
<evidence type="ECO:0000259" key="13">
    <source>
        <dbReference type="PROSITE" id="PS51462"/>
    </source>
</evidence>
<evidence type="ECO:0000256" key="8">
    <source>
        <dbReference type="ARBA" id="ARBA00023211"/>
    </source>
</evidence>
<dbReference type="PROSITE" id="PS00893">
    <property type="entry name" value="NUDIX_BOX"/>
    <property type="match status" value="1"/>
</dbReference>
<evidence type="ECO:0000256" key="2">
    <source>
        <dbReference type="ARBA" id="ARBA00001946"/>
    </source>
</evidence>
<dbReference type="PANTHER" id="PTHR34699">
    <property type="match status" value="1"/>
</dbReference>
<keyword evidence="4" id="KW-0547">Nucleotide-binding</keyword>
<dbReference type="Gene3D" id="3.90.950.10">
    <property type="match status" value="1"/>
</dbReference>
<dbReference type="InterPro" id="IPR020476">
    <property type="entry name" value="Nudix_hydrolase"/>
</dbReference>
<dbReference type="GO" id="GO:0009117">
    <property type="term" value="P:nucleotide metabolic process"/>
    <property type="evidence" value="ECO:0007669"/>
    <property type="project" value="UniProtKB-KW"/>
</dbReference>
<evidence type="ECO:0000256" key="7">
    <source>
        <dbReference type="ARBA" id="ARBA00023080"/>
    </source>
</evidence>
<dbReference type="PROSITE" id="PS51462">
    <property type="entry name" value="NUDIX"/>
    <property type="match status" value="1"/>
</dbReference>
<keyword evidence="7" id="KW-0546">Nucleotide metabolism</keyword>
<dbReference type="Pfam" id="PF01931">
    <property type="entry name" value="NTPase_I-T"/>
    <property type="match status" value="1"/>
</dbReference>
<dbReference type="InterPro" id="IPR015797">
    <property type="entry name" value="NUDIX_hydrolase-like_dom_sf"/>
</dbReference>
<comment type="catalytic activity">
    <reaction evidence="10">
        <text>ITP + H2O = IDP + phosphate + H(+)</text>
        <dbReference type="Rhea" id="RHEA:28330"/>
        <dbReference type="ChEBI" id="CHEBI:15377"/>
        <dbReference type="ChEBI" id="CHEBI:15378"/>
        <dbReference type="ChEBI" id="CHEBI:43474"/>
        <dbReference type="ChEBI" id="CHEBI:58280"/>
        <dbReference type="ChEBI" id="CHEBI:61402"/>
        <dbReference type="EC" id="3.6.1.73"/>
    </reaction>
</comment>
<dbReference type="SUPFAM" id="SSF55811">
    <property type="entry name" value="Nudix"/>
    <property type="match status" value="1"/>
</dbReference>